<evidence type="ECO:0000313" key="3">
    <source>
        <dbReference type="EMBL" id="KGQ10829.1"/>
    </source>
</evidence>
<dbReference type="Proteomes" id="UP000030106">
    <property type="component" value="Unassembled WGS sequence"/>
</dbReference>
<dbReference type="PANTHER" id="PTHR12161:SF5">
    <property type="entry name" value="IST1 HOMOLOG"/>
    <property type="match status" value="1"/>
</dbReference>
<dbReference type="InterPro" id="IPR005061">
    <property type="entry name" value="Ist1"/>
</dbReference>
<protein>
    <submittedName>
        <fullName evidence="3">IST1 protein</fullName>
    </submittedName>
</protein>
<comment type="caution">
    <text evidence="3">The sequence shown here is derived from an EMBL/GenBank/DDBJ whole genome shotgun (WGS) entry which is preliminary data.</text>
</comment>
<feature type="region of interest" description="Disordered" evidence="2">
    <location>
        <begin position="738"/>
        <end position="767"/>
    </location>
</feature>
<dbReference type="AlphaFoldDB" id="A0A0A2WCS4"/>
<dbReference type="GO" id="GO:0032511">
    <property type="term" value="P:late endosome to vacuole transport via multivesicular body sorting pathway"/>
    <property type="evidence" value="ECO:0007669"/>
    <property type="project" value="EnsemblFungi"/>
</dbReference>
<dbReference type="InterPro" id="IPR042277">
    <property type="entry name" value="IST1-like"/>
</dbReference>
<evidence type="ECO:0000256" key="1">
    <source>
        <dbReference type="ARBA" id="ARBA00005536"/>
    </source>
</evidence>
<dbReference type="GO" id="GO:0005768">
    <property type="term" value="C:endosome"/>
    <property type="evidence" value="ECO:0007669"/>
    <property type="project" value="EnsemblFungi"/>
</dbReference>
<reference evidence="3 4" key="1">
    <citation type="submission" date="2012-10" db="EMBL/GenBank/DDBJ databases">
        <title>Genome sequencing and analysis of entomopathogenic fungi Beauveria bassiana D1-5.</title>
        <authorList>
            <person name="Li Q."/>
            <person name="Wang L."/>
            <person name="Zhang Z."/>
            <person name="Wang Q."/>
            <person name="Ren J."/>
            <person name="Wang M."/>
            <person name="Xu W."/>
            <person name="Wang J."/>
            <person name="Lu Y."/>
            <person name="Du Q."/>
            <person name="Sun Z."/>
        </authorList>
    </citation>
    <scope>NUCLEOTIDE SEQUENCE [LARGE SCALE GENOMIC DNA]</scope>
    <source>
        <strain evidence="3 4">D1-5</strain>
    </source>
</reference>
<dbReference type="PANTHER" id="PTHR12161">
    <property type="entry name" value="IST1 FAMILY MEMBER"/>
    <property type="match status" value="1"/>
</dbReference>
<dbReference type="GO" id="GO:0099638">
    <property type="term" value="P:endosome to plasma membrane protein transport"/>
    <property type="evidence" value="ECO:0007669"/>
    <property type="project" value="EnsemblFungi"/>
</dbReference>
<dbReference type="EMBL" id="ANFO01000273">
    <property type="protein sequence ID" value="KGQ10829.1"/>
    <property type="molecule type" value="Genomic_DNA"/>
</dbReference>
<comment type="similarity">
    <text evidence="1">Belongs to the IST1 family.</text>
</comment>
<organism evidence="3 4">
    <name type="scientific">Beauveria bassiana D1-5</name>
    <dbReference type="NCBI Taxonomy" id="1245745"/>
    <lineage>
        <taxon>Eukaryota</taxon>
        <taxon>Fungi</taxon>
        <taxon>Dikarya</taxon>
        <taxon>Ascomycota</taxon>
        <taxon>Pezizomycotina</taxon>
        <taxon>Sordariomycetes</taxon>
        <taxon>Hypocreomycetidae</taxon>
        <taxon>Hypocreales</taxon>
        <taxon>Cordycipitaceae</taxon>
        <taxon>Beauveria</taxon>
    </lineage>
</organism>
<feature type="region of interest" description="Disordered" evidence="2">
    <location>
        <begin position="623"/>
        <end position="653"/>
    </location>
</feature>
<gene>
    <name evidence="3" type="ORF">BBAD15_g3825</name>
</gene>
<feature type="region of interest" description="Disordered" evidence="2">
    <location>
        <begin position="174"/>
        <end position="287"/>
    </location>
</feature>
<dbReference type="HOGENOM" id="CLU_323129_0_0_1"/>
<feature type="region of interest" description="Disordered" evidence="2">
    <location>
        <begin position="444"/>
        <end position="474"/>
    </location>
</feature>
<proteinExistence type="inferred from homology"/>
<dbReference type="STRING" id="1245745.A0A0A2WCS4"/>
<dbReference type="Gene3D" id="1.20.1260.60">
    <property type="entry name" value="Vacuolar protein sorting-associated protein Ist1"/>
    <property type="match status" value="1"/>
</dbReference>
<sequence length="895" mass="100064">MAPGATWLTKVKVQLKLAIARLRMVQQRDEQLGKTQRRAMAQLLESGKVDSATIRVENIIRSDIITELHEMLELYCELLLARSGLMEAPQVDPGLEEAIQSIIYAAPKTEIKELATVRQLLAEKYGKEFVLAATDNAENKVNEKVVKKLSVEPPRKELVQGYLEEIARAYGVDWPKREKTSPPPEYENDDDESPSGEQAQKIIEQPIGAEQKSLARGDGKVATPARRRAADLEDPASPLTVTPPRPTTDNVHPKVTLGSIELKPSARRGSSTKKHEPEGSVPDISDLEQRSYMDPLDVLIINARGQLGCSGLRNLRDLAQMRQETIEKRFAGAQHLLTVRNTLSIYVAWLWAKAFYEPPNDLHRVMEKWCAYLWGIGCTREMARIAWTEAQVMLGPMSVTESSPLGALQIKIGSSITMQFPTSTLHKRKIAVLQECVSHEKQAIKKTTRQEAPLPSAKKHKTSHVSQTILSGSPSRQTVHVCPLSVHASRQGFLSLSPDNKDLRSHSSQNAARRAQEEGESSRGLSGFRFNFGRDNVSRPSVGGSHWSPRQDMARDSQRRDVNTSAAQIHRWPRPVQVEEKMPMSPPWAVSVRHPIAPPAPPTQKQTQKQSWQINNIQNQLIKHENASVSQKKASGASKKPREPPKDVPVAKAGQSSIAKFIALAAEANTQSNHSSILRHEDESGRLSPWEEDEYVVEIPRQATSTVVQTKLSNPPLPLKPPSLANGATKEVSLSHFGTPKSILKPDNKKDRPPHQSCIPSAPTLPAQQSVQHQAQSHIQHQAPFHPHFTQHHLPHLTQNHALNSNDPGARVAPYPRMHSSPLPQNPIFLQQRVAYKPLIGYHPGVTRLFRRRPNVWVHQMSRDVALDTWGDFSNSNQPQEYWAWEEYDPFNPLV</sequence>
<evidence type="ECO:0000256" key="2">
    <source>
        <dbReference type="SAM" id="MobiDB-lite"/>
    </source>
</evidence>
<feature type="compositionally biased region" description="Polar residues" evidence="2">
    <location>
        <begin position="464"/>
        <end position="474"/>
    </location>
</feature>
<dbReference type="OrthoDB" id="29853at2759"/>
<dbReference type="FunFam" id="1.20.1260.60:FF:000002">
    <property type="entry name" value="Vacuolar protein sorting-associated protein IST1"/>
    <property type="match status" value="1"/>
</dbReference>
<dbReference type="Pfam" id="PF03398">
    <property type="entry name" value="Ist1"/>
    <property type="match status" value="1"/>
</dbReference>
<dbReference type="eggNOG" id="KOG2027">
    <property type="taxonomic scope" value="Eukaryota"/>
</dbReference>
<feature type="compositionally biased region" description="Basic and acidic residues" evidence="2">
    <location>
        <begin position="744"/>
        <end position="754"/>
    </location>
</feature>
<name>A0A0A2WCS4_BEABA</name>
<feature type="compositionally biased region" description="Basic and acidic residues" evidence="2">
    <location>
        <begin position="552"/>
        <end position="562"/>
    </location>
</feature>
<evidence type="ECO:0000313" key="4">
    <source>
        <dbReference type="Proteomes" id="UP000030106"/>
    </source>
</evidence>
<dbReference type="GO" id="GO:0042030">
    <property type="term" value="F:ATPase inhibitor activity"/>
    <property type="evidence" value="ECO:0007669"/>
    <property type="project" value="EnsemblFungi"/>
</dbReference>
<feature type="compositionally biased region" description="Polar residues" evidence="2">
    <location>
        <begin position="623"/>
        <end position="633"/>
    </location>
</feature>
<accession>A0A0A2WCS4</accession>
<feature type="region of interest" description="Disordered" evidence="2">
    <location>
        <begin position="495"/>
        <end position="611"/>
    </location>
</feature>